<evidence type="ECO:0000256" key="5">
    <source>
        <dbReference type="ARBA" id="ARBA00022747"/>
    </source>
</evidence>
<dbReference type="SUPFAM" id="SSF53335">
    <property type="entry name" value="S-adenosyl-L-methionine-dependent methyltransferases"/>
    <property type="match status" value="1"/>
</dbReference>
<dbReference type="Pfam" id="PF00145">
    <property type="entry name" value="DNA_methylase"/>
    <property type="match status" value="1"/>
</dbReference>
<dbReference type="NCBIfam" id="TIGR00675">
    <property type="entry name" value="dcm"/>
    <property type="match status" value="1"/>
</dbReference>
<dbReference type="EMBL" id="LGKP01000022">
    <property type="protein sequence ID" value="KPL85898.1"/>
    <property type="molecule type" value="Genomic_DNA"/>
</dbReference>
<evidence type="ECO:0000256" key="6">
    <source>
        <dbReference type="PROSITE-ProRule" id="PRU01016"/>
    </source>
</evidence>
<sequence>MDSIKFISLFSGAMGLDLGLEIEGFNPSICVENNEEAINTIRLNRPNLPILNDIYTVSAQQLRSISLIEGDIPLVVGGPPCQSFSVFGKRDGIESTNGKLLFEFFRIIDELRPQTFIMENVRGLLSMPVIPKKNNKNGQDINSEYYSKGSLLKLLFNKFNDIGYHIDCFIVNAVNYGAPQIRERIICIGNRFGLDANFPLPEFSNRIEDNLPPFKTLGEVIGQGFVDHCPEVLNFSPRKLKYLAMIPPGGNWRSLPLEIQQESMGKSWYLKGGRSAYWRKLSFAFPSPTVVTLPNHAGTSMCHPSELRAISVGEAAAIQEFPQTWKFSGNTTAKFRQIGNAVPIRLGIVSGKTVKDLLFRINQGERDTTQSVEGYRIIHLRPHVRTRSYWKNGKALAGDISYYENNQQINLFELENNVYERS</sequence>
<organism evidence="8 9">
    <name type="scientific">Herpetosiphon geysericola</name>
    <dbReference type="NCBI Taxonomy" id="70996"/>
    <lineage>
        <taxon>Bacteria</taxon>
        <taxon>Bacillati</taxon>
        <taxon>Chloroflexota</taxon>
        <taxon>Chloroflexia</taxon>
        <taxon>Herpetosiphonales</taxon>
        <taxon>Herpetosiphonaceae</taxon>
        <taxon>Herpetosiphon</taxon>
    </lineage>
</organism>
<evidence type="ECO:0000313" key="8">
    <source>
        <dbReference type="EMBL" id="KPL85898.1"/>
    </source>
</evidence>
<keyword evidence="2 6" id="KW-0489">Methyltransferase</keyword>
<dbReference type="Gene3D" id="3.90.120.10">
    <property type="entry name" value="DNA Methylase, subunit A, domain 2"/>
    <property type="match status" value="1"/>
</dbReference>
<evidence type="ECO:0000313" key="9">
    <source>
        <dbReference type="Proteomes" id="UP000050277"/>
    </source>
</evidence>
<keyword evidence="8" id="KW-0255">Endonuclease</keyword>
<dbReference type="PANTHER" id="PTHR10629:SF52">
    <property type="entry name" value="DNA (CYTOSINE-5)-METHYLTRANSFERASE 1"/>
    <property type="match status" value="1"/>
</dbReference>
<dbReference type="GO" id="GO:0009307">
    <property type="term" value="P:DNA restriction-modification system"/>
    <property type="evidence" value="ECO:0007669"/>
    <property type="project" value="UniProtKB-KW"/>
</dbReference>
<dbReference type="PRINTS" id="PR00105">
    <property type="entry name" value="C5METTRFRASE"/>
</dbReference>
<evidence type="ECO:0000256" key="2">
    <source>
        <dbReference type="ARBA" id="ARBA00022603"/>
    </source>
</evidence>
<keyword evidence="5" id="KW-0680">Restriction system</keyword>
<dbReference type="PROSITE" id="PS51679">
    <property type="entry name" value="SAM_MT_C5"/>
    <property type="match status" value="1"/>
</dbReference>
<dbReference type="PANTHER" id="PTHR10629">
    <property type="entry name" value="CYTOSINE-SPECIFIC METHYLTRANSFERASE"/>
    <property type="match status" value="1"/>
</dbReference>
<evidence type="ECO:0000256" key="7">
    <source>
        <dbReference type="RuleBase" id="RU000416"/>
    </source>
</evidence>
<dbReference type="GO" id="GO:0003886">
    <property type="term" value="F:DNA (cytosine-5-)-methyltransferase activity"/>
    <property type="evidence" value="ECO:0007669"/>
    <property type="project" value="UniProtKB-EC"/>
</dbReference>
<reference evidence="8 9" key="1">
    <citation type="submission" date="2015-07" db="EMBL/GenBank/DDBJ databases">
        <title>Whole genome sequence of Herpetosiphon geysericola DSM 7119.</title>
        <authorList>
            <person name="Hemp J."/>
            <person name="Ward L.M."/>
            <person name="Pace L.A."/>
            <person name="Fischer W.W."/>
        </authorList>
    </citation>
    <scope>NUCLEOTIDE SEQUENCE [LARGE SCALE GENOMIC DNA]</scope>
    <source>
        <strain evidence="8 9">DSM 7119</strain>
    </source>
</reference>
<feature type="active site" evidence="6">
    <location>
        <position position="81"/>
    </location>
</feature>
<proteinExistence type="inferred from homology"/>
<keyword evidence="9" id="KW-1185">Reference proteome</keyword>
<keyword evidence="8" id="KW-0540">Nuclease</keyword>
<comment type="similarity">
    <text evidence="6 7">Belongs to the class I-like SAM-binding methyltransferase superfamily. C5-methyltransferase family.</text>
</comment>
<dbReference type="REBASE" id="132959">
    <property type="entry name" value="M.HgeGC42ORF13350P"/>
</dbReference>
<dbReference type="RefSeq" id="WP_054534957.1">
    <property type="nucleotide sequence ID" value="NZ_LGKP01000022.1"/>
</dbReference>
<dbReference type="EC" id="2.1.1.37" evidence="1"/>
<dbReference type="GO" id="GO:0004519">
    <property type="term" value="F:endonuclease activity"/>
    <property type="evidence" value="ECO:0007669"/>
    <property type="project" value="UniProtKB-KW"/>
</dbReference>
<evidence type="ECO:0000256" key="4">
    <source>
        <dbReference type="ARBA" id="ARBA00022691"/>
    </source>
</evidence>
<evidence type="ECO:0000256" key="1">
    <source>
        <dbReference type="ARBA" id="ARBA00011975"/>
    </source>
</evidence>
<accession>A0A0N8GR98</accession>
<evidence type="ECO:0000256" key="3">
    <source>
        <dbReference type="ARBA" id="ARBA00022679"/>
    </source>
</evidence>
<dbReference type="InterPro" id="IPR029063">
    <property type="entry name" value="SAM-dependent_MTases_sf"/>
</dbReference>
<dbReference type="GO" id="GO:0032259">
    <property type="term" value="P:methylation"/>
    <property type="evidence" value="ECO:0007669"/>
    <property type="project" value="UniProtKB-KW"/>
</dbReference>
<dbReference type="GO" id="GO:0044027">
    <property type="term" value="P:negative regulation of gene expression via chromosomal CpG island methylation"/>
    <property type="evidence" value="ECO:0007669"/>
    <property type="project" value="TreeGrafter"/>
</dbReference>
<dbReference type="Proteomes" id="UP000050277">
    <property type="component" value="Unassembled WGS sequence"/>
</dbReference>
<dbReference type="InterPro" id="IPR050390">
    <property type="entry name" value="C5-Methyltransferase"/>
</dbReference>
<dbReference type="GO" id="GO:0003677">
    <property type="term" value="F:DNA binding"/>
    <property type="evidence" value="ECO:0007669"/>
    <property type="project" value="TreeGrafter"/>
</dbReference>
<keyword evidence="4 6" id="KW-0949">S-adenosyl-L-methionine</keyword>
<dbReference type="OrthoDB" id="9813719at2"/>
<dbReference type="PATRIC" id="fig|70996.4.peg.3291"/>
<gene>
    <name evidence="8" type="ORF">SE18_13350</name>
</gene>
<dbReference type="AlphaFoldDB" id="A0A0N8GR98"/>
<dbReference type="Gene3D" id="3.40.50.150">
    <property type="entry name" value="Vaccinia Virus protein VP39"/>
    <property type="match status" value="1"/>
</dbReference>
<comment type="caution">
    <text evidence="8">The sequence shown here is derived from an EMBL/GenBank/DDBJ whole genome shotgun (WGS) entry which is preliminary data.</text>
</comment>
<dbReference type="STRING" id="70996.SE18_13350"/>
<keyword evidence="8" id="KW-0378">Hydrolase</keyword>
<name>A0A0N8GR98_9CHLR</name>
<keyword evidence="3 6" id="KW-0808">Transferase</keyword>
<protein>
    <recommendedName>
        <fullName evidence="1">DNA (cytosine-5-)-methyltransferase</fullName>
        <ecNumber evidence="1">2.1.1.37</ecNumber>
    </recommendedName>
</protein>
<dbReference type="InterPro" id="IPR001525">
    <property type="entry name" value="C5_MeTfrase"/>
</dbReference>